<dbReference type="KEGG" id="nah:F5544_30215"/>
<reference evidence="1 2" key="1">
    <citation type="journal article" date="2019" name="ACS Chem. Biol.">
        <title>Identification and Mobilization of a Cryptic Antibiotic Biosynthesis Gene Locus from a Human-Pathogenic Nocardia Isolate.</title>
        <authorList>
            <person name="Herisse M."/>
            <person name="Ishida K."/>
            <person name="Porter J.L."/>
            <person name="Howden B."/>
            <person name="Hertweck C."/>
            <person name="Stinear T.P."/>
            <person name="Pidot S.J."/>
        </authorList>
    </citation>
    <scope>NUCLEOTIDE SEQUENCE [LARGE SCALE GENOMIC DNA]</scope>
    <source>
        <strain evidence="1 2">AUSMDU00012717</strain>
    </source>
</reference>
<dbReference type="Proteomes" id="UP000503540">
    <property type="component" value="Chromosome"/>
</dbReference>
<evidence type="ECO:0000313" key="2">
    <source>
        <dbReference type="Proteomes" id="UP000503540"/>
    </source>
</evidence>
<proteinExistence type="predicted"/>
<evidence type="ECO:0000313" key="1">
    <source>
        <dbReference type="EMBL" id="QIS13888.1"/>
    </source>
</evidence>
<dbReference type="AlphaFoldDB" id="A0A6G9YL15"/>
<name>A0A6G9YL15_9NOCA</name>
<accession>A0A6G9YL15</accession>
<dbReference type="RefSeq" id="WP_167476365.1">
    <property type="nucleotide sequence ID" value="NZ_CP046172.1"/>
</dbReference>
<protein>
    <submittedName>
        <fullName evidence="1">Uncharacterized protein</fullName>
    </submittedName>
</protein>
<organism evidence="1 2">
    <name type="scientific">Nocardia arthritidis</name>
    <dbReference type="NCBI Taxonomy" id="228602"/>
    <lineage>
        <taxon>Bacteria</taxon>
        <taxon>Bacillati</taxon>
        <taxon>Actinomycetota</taxon>
        <taxon>Actinomycetes</taxon>
        <taxon>Mycobacteriales</taxon>
        <taxon>Nocardiaceae</taxon>
        <taxon>Nocardia</taxon>
    </lineage>
</organism>
<dbReference type="EMBL" id="CP046172">
    <property type="protein sequence ID" value="QIS13888.1"/>
    <property type="molecule type" value="Genomic_DNA"/>
</dbReference>
<gene>
    <name evidence="1" type="ORF">F5544_30215</name>
</gene>
<keyword evidence="2" id="KW-1185">Reference proteome</keyword>
<sequence length="187" mass="21081">MRGESDRTAARTPQVRGDIGMRRSSALVDEPVGTTVEFHSTFEVRCEPFGKGVSIPVSGSHAIRVLLETLSEQAVVLRRGRAVVLTRRDARPPLATASILSMLPMRPFIVDLDPAVPRITARDIDFPLEIRPDDPEILVFEPHATEYETDWRLELDWTCTGRRGTIRIPHRGAFCLYPRRLDLLQAK</sequence>